<sequence>AVQKTENEWKTQLSSMQYYVLRQGGTEAPGFSVLQGEKRPGVFECVACGTPLFDSQFKFNSGTGWPSFARGMPGIEVEQLNPVQASLGGAELRCGTCGGHLGDVFQDGFLFIGTEAQKSGQRYCIDGAALLFRP</sequence>
<organism evidence="5">
    <name type="scientific">Phaeodactylum tricornutum</name>
    <name type="common">Diatom</name>
    <dbReference type="NCBI Taxonomy" id="2850"/>
    <lineage>
        <taxon>Eukaryota</taxon>
        <taxon>Sar</taxon>
        <taxon>Stramenopiles</taxon>
        <taxon>Ochrophyta</taxon>
        <taxon>Bacillariophyta</taxon>
        <taxon>Bacillariophyceae</taxon>
        <taxon>Bacillariophycidae</taxon>
        <taxon>Naviculales</taxon>
        <taxon>Phaeodactylaceae</taxon>
        <taxon>Phaeodactylum</taxon>
    </lineage>
</organism>
<dbReference type="InterPro" id="IPR028427">
    <property type="entry name" value="Met_Sox_Rdtase_MsrB"/>
</dbReference>
<keyword evidence="3" id="KW-0479">Metal-binding</keyword>
<comment type="cofactor">
    <cofactor evidence="3">
        <name>Zn(2+)</name>
        <dbReference type="ChEBI" id="CHEBI:29105"/>
    </cofactor>
    <text evidence="3">Binds 1 zinc ion per subunit.</text>
</comment>
<dbReference type="Proteomes" id="UP000836788">
    <property type="component" value="Chromosome 2"/>
</dbReference>
<keyword evidence="3" id="KW-0862">Zinc</keyword>
<dbReference type="GO" id="GO:0033743">
    <property type="term" value="F:peptide-methionine (R)-S-oxide reductase activity"/>
    <property type="evidence" value="ECO:0007669"/>
    <property type="project" value="UniProtKB-EC"/>
</dbReference>
<feature type="non-terminal residue" evidence="5">
    <location>
        <position position="134"/>
    </location>
</feature>
<dbReference type="GO" id="GO:0046872">
    <property type="term" value="F:metal ion binding"/>
    <property type="evidence" value="ECO:0007669"/>
    <property type="project" value="UniProtKB-KW"/>
</dbReference>
<dbReference type="InterPro" id="IPR002579">
    <property type="entry name" value="Met_Sox_Rdtase_MsrB_dom"/>
</dbReference>
<dbReference type="GO" id="GO:0006979">
    <property type="term" value="P:response to oxidative stress"/>
    <property type="evidence" value="ECO:0007669"/>
    <property type="project" value="InterPro"/>
</dbReference>
<proteinExistence type="inferred from homology"/>
<dbReference type="PANTHER" id="PTHR10173">
    <property type="entry name" value="METHIONINE SULFOXIDE REDUCTASE"/>
    <property type="match status" value="1"/>
</dbReference>
<evidence type="ECO:0000313" key="5">
    <source>
        <dbReference type="EMBL" id="CAG9285295.1"/>
    </source>
</evidence>
<evidence type="ECO:0000256" key="2">
    <source>
        <dbReference type="ARBA" id="ARBA00023002"/>
    </source>
</evidence>
<dbReference type="SUPFAM" id="SSF51316">
    <property type="entry name" value="Mss4-like"/>
    <property type="match status" value="1"/>
</dbReference>
<dbReference type="Gene3D" id="2.170.150.20">
    <property type="entry name" value="Peptide methionine sulfoxide reductase"/>
    <property type="match status" value="1"/>
</dbReference>
<dbReference type="PROSITE" id="PS51790">
    <property type="entry name" value="MSRB"/>
    <property type="match status" value="1"/>
</dbReference>
<dbReference type="Pfam" id="PF01641">
    <property type="entry name" value="SelR"/>
    <property type="match status" value="1"/>
</dbReference>
<accession>A0A8J9X5Y9</accession>
<name>A0A8J9X5Y9_PHATR</name>
<dbReference type="AlphaFoldDB" id="A0A8J9X5Y9"/>
<dbReference type="NCBIfam" id="TIGR00357">
    <property type="entry name" value="peptide-methionine (R)-S-oxide reductase MsrB"/>
    <property type="match status" value="1"/>
</dbReference>
<reference evidence="5" key="1">
    <citation type="submission" date="2022-02" db="EMBL/GenBank/DDBJ databases">
        <authorList>
            <person name="Giguere J D."/>
        </authorList>
    </citation>
    <scope>NUCLEOTIDE SEQUENCE</scope>
    <source>
        <strain evidence="5">CCAP 1055/1</strain>
    </source>
</reference>
<dbReference type="EC" id="1.8.4.12" evidence="3"/>
<evidence type="ECO:0000259" key="4">
    <source>
        <dbReference type="PROSITE" id="PS51790"/>
    </source>
</evidence>
<gene>
    <name evidence="5" type="ORF">PTTT1_LOCUS28595</name>
</gene>
<evidence type="ECO:0000256" key="1">
    <source>
        <dbReference type="ARBA" id="ARBA00007174"/>
    </source>
</evidence>
<feature type="domain" description="MsrB" evidence="4">
    <location>
        <begin position="6"/>
        <end position="134"/>
    </location>
</feature>
<evidence type="ECO:0000256" key="3">
    <source>
        <dbReference type="RuleBase" id="RU365044"/>
    </source>
</evidence>
<dbReference type="GO" id="GO:0005737">
    <property type="term" value="C:cytoplasm"/>
    <property type="evidence" value="ECO:0007669"/>
    <property type="project" value="TreeGrafter"/>
</dbReference>
<dbReference type="GO" id="GO:0030091">
    <property type="term" value="P:protein repair"/>
    <property type="evidence" value="ECO:0007669"/>
    <property type="project" value="InterPro"/>
</dbReference>
<comment type="catalytic activity">
    <reaction evidence="3">
        <text>L-methionyl-[protein] + [thioredoxin]-disulfide + H2O = L-methionyl-(R)-S-oxide-[protein] + [thioredoxin]-dithiol</text>
        <dbReference type="Rhea" id="RHEA:24164"/>
        <dbReference type="Rhea" id="RHEA-COMP:10698"/>
        <dbReference type="Rhea" id="RHEA-COMP:10700"/>
        <dbReference type="Rhea" id="RHEA-COMP:12313"/>
        <dbReference type="Rhea" id="RHEA-COMP:12314"/>
        <dbReference type="ChEBI" id="CHEBI:15377"/>
        <dbReference type="ChEBI" id="CHEBI:16044"/>
        <dbReference type="ChEBI" id="CHEBI:29950"/>
        <dbReference type="ChEBI" id="CHEBI:45764"/>
        <dbReference type="ChEBI" id="CHEBI:50058"/>
        <dbReference type="EC" id="1.8.4.12"/>
    </reaction>
</comment>
<dbReference type="PANTHER" id="PTHR10173:SF57">
    <property type="entry name" value="PEPTIDE-METHIONINE (R)-S-OXIDE REDUCTASE"/>
    <property type="match status" value="1"/>
</dbReference>
<keyword evidence="2 3" id="KW-0560">Oxidoreductase</keyword>
<dbReference type="InterPro" id="IPR011057">
    <property type="entry name" value="Mss4-like_sf"/>
</dbReference>
<dbReference type="EMBL" id="OU594943">
    <property type="protein sequence ID" value="CAG9285295.1"/>
    <property type="molecule type" value="Genomic_DNA"/>
</dbReference>
<protein>
    <recommendedName>
        <fullName evidence="3">Peptide-methionine (R)-S-oxide reductase</fullName>
        <ecNumber evidence="3">1.8.4.12</ecNumber>
    </recommendedName>
</protein>
<feature type="non-terminal residue" evidence="5">
    <location>
        <position position="1"/>
    </location>
</feature>
<comment type="similarity">
    <text evidence="1 3">Belongs to the MsrB Met sulfoxide reductase family.</text>
</comment>